<keyword evidence="4" id="KW-1185">Reference proteome</keyword>
<dbReference type="InterPro" id="IPR011029">
    <property type="entry name" value="DEATH-like_dom_sf"/>
</dbReference>
<dbReference type="Proteomes" id="UP001152320">
    <property type="component" value="Chromosome 5"/>
</dbReference>
<dbReference type="SUPFAM" id="SSF47986">
    <property type="entry name" value="DEATH domain"/>
    <property type="match status" value="2"/>
</dbReference>
<dbReference type="InterPro" id="IPR000488">
    <property type="entry name" value="Death_dom"/>
</dbReference>
<dbReference type="InterPro" id="IPR001875">
    <property type="entry name" value="DED_dom"/>
</dbReference>
<evidence type="ECO:0000259" key="1">
    <source>
        <dbReference type="PROSITE" id="PS50017"/>
    </source>
</evidence>
<dbReference type="CDD" id="cd01670">
    <property type="entry name" value="Death"/>
    <property type="match status" value="1"/>
</dbReference>
<proteinExistence type="predicted"/>
<dbReference type="GO" id="GO:0007165">
    <property type="term" value="P:signal transduction"/>
    <property type="evidence" value="ECO:0007669"/>
    <property type="project" value="InterPro"/>
</dbReference>
<dbReference type="GO" id="GO:0042981">
    <property type="term" value="P:regulation of apoptotic process"/>
    <property type="evidence" value="ECO:0007669"/>
    <property type="project" value="InterPro"/>
</dbReference>
<organism evidence="3 4">
    <name type="scientific">Holothuria leucospilota</name>
    <name type="common">Black long sea cucumber</name>
    <name type="synonym">Mertensiothuria leucospilota</name>
    <dbReference type="NCBI Taxonomy" id="206669"/>
    <lineage>
        <taxon>Eukaryota</taxon>
        <taxon>Metazoa</taxon>
        <taxon>Echinodermata</taxon>
        <taxon>Eleutherozoa</taxon>
        <taxon>Echinozoa</taxon>
        <taxon>Holothuroidea</taxon>
        <taxon>Aspidochirotacea</taxon>
        <taxon>Aspidochirotida</taxon>
        <taxon>Holothuriidae</taxon>
        <taxon>Holothuria</taxon>
    </lineage>
</organism>
<dbReference type="Pfam" id="PF00531">
    <property type="entry name" value="Death"/>
    <property type="match status" value="1"/>
</dbReference>
<feature type="domain" description="DED" evidence="2">
    <location>
        <begin position="10"/>
        <end position="90"/>
    </location>
</feature>
<dbReference type="EMBL" id="JAIZAY010000005">
    <property type="protein sequence ID" value="KAJ8041147.1"/>
    <property type="molecule type" value="Genomic_DNA"/>
</dbReference>
<dbReference type="PROSITE" id="PS50017">
    <property type="entry name" value="DEATH_DOMAIN"/>
    <property type="match status" value="1"/>
</dbReference>
<protein>
    <recommendedName>
        <fullName evidence="5">Death domain-containing protein</fullName>
    </recommendedName>
</protein>
<evidence type="ECO:0000313" key="3">
    <source>
        <dbReference type="EMBL" id="KAJ8041147.1"/>
    </source>
</evidence>
<dbReference type="Gene3D" id="1.10.533.10">
    <property type="entry name" value="Death Domain, Fas"/>
    <property type="match status" value="2"/>
</dbReference>
<feature type="domain" description="Death" evidence="1">
    <location>
        <begin position="108"/>
        <end position="176"/>
    </location>
</feature>
<evidence type="ECO:0008006" key="5">
    <source>
        <dbReference type="Google" id="ProtNLM"/>
    </source>
</evidence>
<dbReference type="OrthoDB" id="10031931at2759"/>
<dbReference type="AlphaFoldDB" id="A0A9Q1C9E7"/>
<evidence type="ECO:0000313" key="4">
    <source>
        <dbReference type="Proteomes" id="UP001152320"/>
    </source>
</evidence>
<gene>
    <name evidence="3" type="ORF">HOLleu_11882</name>
</gene>
<comment type="caution">
    <text evidence="3">The sequence shown here is derived from an EMBL/GenBank/DDBJ whole genome shotgun (WGS) entry which is preliminary data.</text>
</comment>
<accession>A0A9Q1C9E7</accession>
<sequence>MYSFNRTPPEHTKLLLSLASAMTQDDIEKLRMRCGASDISLPPRSMANKSAHTLLNLLDQRRIFRYGDYSRLAEILRDIQREDLVFQFLEKDGRQTTEELALSADVPSDALLQKFANNFGMDWKSFARSQLEILDNEISLIQQSNPHSPVQEHIFQVLKLWRHKKGTCATITALVEKCEAYNLDLETYRCLQDALSS</sequence>
<dbReference type="PROSITE" id="PS50168">
    <property type="entry name" value="DED"/>
    <property type="match status" value="1"/>
</dbReference>
<reference evidence="3" key="1">
    <citation type="submission" date="2021-10" db="EMBL/GenBank/DDBJ databases">
        <title>Tropical sea cucumber genome reveals ecological adaptation and Cuvierian tubules defense mechanism.</title>
        <authorList>
            <person name="Chen T."/>
        </authorList>
    </citation>
    <scope>NUCLEOTIDE SEQUENCE</scope>
    <source>
        <strain evidence="3">Nanhai2018</strain>
        <tissue evidence="3">Muscle</tissue>
    </source>
</reference>
<evidence type="ECO:0000259" key="2">
    <source>
        <dbReference type="PROSITE" id="PS50168"/>
    </source>
</evidence>
<name>A0A9Q1C9E7_HOLLE</name>